<dbReference type="InterPro" id="IPR058624">
    <property type="entry name" value="MdtA-like_HH"/>
</dbReference>
<dbReference type="Gene3D" id="2.40.420.20">
    <property type="match status" value="1"/>
</dbReference>
<evidence type="ECO:0000259" key="10">
    <source>
        <dbReference type="Pfam" id="PF25989"/>
    </source>
</evidence>
<evidence type="ECO:0000313" key="11">
    <source>
        <dbReference type="EMBL" id="CAM77686.1"/>
    </source>
</evidence>
<feature type="domain" description="Multidrug resistance protein MdtA-like barrel-sandwich hybrid" evidence="8">
    <location>
        <begin position="67"/>
        <end position="209"/>
    </location>
</feature>
<evidence type="ECO:0000259" key="8">
    <source>
        <dbReference type="Pfam" id="PF25917"/>
    </source>
</evidence>
<keyword evidence="6" id="KW-0175">Coiled coil</keyword>
<organism evidence="11">
    <name type="scientific">Magnetospirillum gryphiswaldense</name>
    <dbReference type="NCBI Taxonomy" id="55518"/>
    <lineage>
        <taxon>Bacteria</taxon>
        <taxon>Pseudomonadati</taxon>
        <taxon>Pseudomonadota</taxon>
        <taxon>Alphaproteobacteria</taxon>
        <taxon>Rhodospirillales</taxon>
        <taxon>Rhodospirillaceae</taxon>
        <taxon>Magnetospirillum</taxon>
    </lineage>
</organism>
<keyword evidence="5" id="KW-0472">Membrane</keyword>
<feature type="coiled-coil region" evidence="6">
    <location>
        <begin position="100"/>
        <end position="134"/>
    </location>
</feature>
<dbReference type="EMBL" id="CU459003">
    <property type="protein sequence ID" value="CAM77686.1"/>
    <property type="molecule type" value="Genomic_DNA"/>
</dbReference>
<keyword evidence="3" id="KW-1003">Cell membrane</keyword>
<dbReference type="Gene3D" id="2.40.30.170">
    <property type="match status" value="1"/>
</dbReference>
<evidence type="ECO:0000256" key="1">
    <source>
        <dbReference type="ARBA" id="ARBA00004236"/>
    </source>
</evidence>
<dbReference type="FunFam" id="2.40.420.20:FF:000001">
    <property type="entry name" value="Efflux RND transporter periplasmic adaptor subunit"/>
    <property type="match status" value="1"/>
</dbReference>
<dbReference type="RefSeq" id="WP_106001698.1">
    <property type="nucleotide sequence ID" value="NZ_CP027527.1"/>
</dbReference>
<dbReference type="Gene3D" id="2.40.50.100">
    <property type="match status" value="1"/>
</dbReference>
<dbReference type="Pfam" id="PF25876">
    <property type="entry name" value="HH_MFP_RND"/>
    <property type="match status" value="1"/>
</dbReference>
<keyword evidence="4" id="KW-0997">Cell inner membrane</keyword>
<evidence type="ECO:0000256" key="6">
    <source>
        <dbReference type="SAM" id="Coils"/>
    </source>
</evidence>
<protein>
    <submittedName>
        <fullName evidence="11">HlyD family secretion protein</fullName>
    </submittedName>
</protein>
<name>A4U479_9PROT</name>
<dbReference type="NCBIfam" id="TIGR01730">
    <property type="entry name" value="RND_mfp"/>
    <property type="match status" value="1"/>
</dbReference>
<dbReference type="Pfam" id="PF25917">
    <property type="entry name" value="BSH_RND"/>
    <property type="match status" value="1"/>
</dbReference>
<evidence type="ECO:0000256" key="4">
    <source>
        <dbReference type="ARBA" id="ARBA00022519"/>
    </source>
</evidence>
<evidence type="ECO:0000259" key="9">
    <source>
        <dbReference type="Pfam" id="PF25944"/>
    </source>
</evidence>
<dbReference type="InterPro" id="IPR058637">
    <property type="entry name" value="YknX-like_C"/>
</dbReference>
<gene>
    <name evidence="11" type="ORF">MGR_2632</name>
</gene>
<comment type="similarity">
    <text evidence="2">Belongs to the membrane fusion protein (MFP) (TC 8.A.1) family.</text>
</comment>
<dbReference type="InterPro" id="IPR058626">
    <property type="entry name" value="MdtA-like_b-barrel"/>
</dbReference>
<comment type="subcellular location">
    <subcellularLocation>
        <location evidence="1">Cell membrane</location>
    </subcellularLocation>
</comment>
<dbReference type="Pfam" id="PF25989">
    <property type="entry name" value="YknX_C"/>
    <property type="match status" value="1"/>
</dbReference>
<dbReference type="InterPro" id="IPR058625">
    <property type="entry name" value="MdtA-like_BSH"/>
</dbReference>
<accession>A4U479</accession>
<dbReference type="GO" id="GO:0015562">
    <property type="term" value="F:efflux transmembrane transporter activity"/>
    <property type="evidence" value="ECO:0007669"/>
    <property type="project" value="TreeGrafter"/>
</dbReference>
<dbReference type="GO" id="GO:0030313">
    <property type="term" value="C:cell envelope"/>
    <property type="evidence" value="ECO:0007669"/>
    <property type="project" value="UniProtKB-SubCell"/>
</dbReference>
<evidence type="ECO:0000256" key="2">
    <source>
        <dbReference type="ARBA" id="ARBA00009477"/>
    </source>
</evidence>
<evidence type="ECO:0000259" key="7">
    <source>
        <dbReference type="Pfam" id="PF25876"/>
    </source>
</evidence>
<dbReference type="AlphaFoldDB" id="A4U479"/>
<dbReference type="PANTHER" id="PTHR30469">
    <property type="entry name" value="MULTIDRUG RESISTANCE PROTEIN MDTA"/>
    <property type="match status" value="1"/>
</dbReference>
<proteinExistence type="inferred from homology"/>
<dbReference type="GO" id="GO:1990281">
    <property type="term" value="C:efflux pump complex"/>
    <property type="evidence" value="ECO:0007669"/>
    <property type="project" value="TreeGrafter"/>
</dbReference>
<feature type="domain" description="Multidrug resistance protein MdtA-like alpha-helical hairpin" evidence="7">
    <location>
        <begin position="108"/>
        <end position="175"/>
    </location>
</feature>
<dbReference type="PANTHER" id="PTHR30469:SF36">
    <property type="entry name" value="BLL3903 PROTEIN"/>
    <property type="match status" value="1"/>
</dbReference>
<evidence type="ECO:0000256" key="5">
    <source>
        <dbReference type="ARBA" id="ARBA00023136"/>
    </source>
</evidence>
<dbReference type="SUPFAM" id="SSF111369">
    <property type="entry name" value="HlyD-like secretion proteins"/>
    <property type="match status" value="1"/>
</dbReference>
<dbReference type="Gene3D" id="1.10.287.470">
    <property type="entry name" value="Helix hairpin bin"/>
    <property type="match status" value="1"/>
</dbReference>
<dbReference type="InterPro" id="IPR006143">
    <property type="entry name" value="RND_pump_MFP"/>
</dbReference>
<feature type="domain" description="YknX-like C-terminal permuted SH3-like" evidence="10">
    <location>
        <begin position="300"/>
        <end position="368"/>
    </location>
</feature>
<feature type="domain" description="Multidrug resistance protein MdtA-like beta-barrel" evidence="9">
    <location>
        <begin position="213"/>
        <end position="294"/>
    </location>
</feature>
<reference evidence="11" key="1">
    <citation type="journal article" date="2007" name="J. Bacteriol.">
        <title>Comparative genome analysis of four magnetotactic bacteria reveals a complex set of group-specific genes implicated in magnetosome biomineralization and function.</title>
        <authorList>
            <person name="Richter M."/>
            <person name="Kube M."/>
            <person name="Bazylinski D.A."/>
            <person name="Lombardot T."/>
            <person name="Gloeckner F.O."/>
            <person name="Reinhardt R."/>
            <person name="Schueler D."/>
        </authorList>
    </citation>
    <scope>NUCLEOTIDE SEQUENCE</scope>
    <source>
        <strain evidence="11">MSR-1</strain>
    </source>
</reference>
<evidence type="ECO:0000256" key="3">
    <source>
        <dbReference type="ARBA" id="ARBA00022475"/>
    </source>
</evidence>
<dbReference type="Pfam" id="PF25944">
    <property type="entry name" value="Beta-barrel_RND"/>
    <property type="match status" value="1"/>
</dbReference>
<sequence length="376" mass="39648">MNRSRIALTVAILAALAGTFWYVAGRKSTAPNAQAEAKPVPVVTAFAVEQPMPVRIEAVGNIQALAVVAIRPRVEGEVLQVHIREGQEVAQGDALFTLDARMAEANKRQAEANLARDKAQLDRARADLVRYTELLKAGSATKQKVEQSQAEAAQAEAAVKSDLAAIDNARLTMGYATIKALVPGRTGTINAKLGSLAKPGDAQSMVTITQMRPINVAFSVAESYLPRIRAAMAAGPLETVVTSTADPTLRAVGQLSFIDSAIDTTTGTIGLKATFTNDDTRLWPGQFVNVILTLGIEDKALTIPAEAVQSGQNGTFVFAVDEQAKASIVPIRVDRMLDGSAIITDGLKAGAKVVTQGQMRLAPGLTVSERAPQAGK</sequence>